<sequence length="277" mass="31468">MTLSKSNLPLEFPQPTKINTLVCCDLDETYIPYSIENKKNGGIKDLEKFMLEKGHKKGIFIGWITGTNLSSALRKANNYISYSPHFLCCSLGTEFYWIKNGKLIPSESWKDRIIKSGFSHENVNIILEKISKKGVLLQKQPDDYQGPYKISFYYYIQKGMEDDFNWIRDLAEKYHIRVVFTKCNPAAGDPEDCYDVEFIPTCCGKDQAILFLKDELSLAKENILAFGDSANDFPMFANSGKGYLVSNADKVAIDTYGSSLNRPYCYGILDILKELGK</sequence>
<evidence type="ECO:0000259" key="2">
    <source>
        <dbReference type="Pfam" id="PF05116"/>
    </source>
</evidence>
<reference evidence="5 6" key="1">
    <citation type="submission" date="2016-10" db="EMBL/GenBank/DDBJ databases">
        <title>Rodentibacter gen. nov. and new species.</title>
        <authorList>
            <person name="Christensen H."/>
        </authorList>
    </citation>
    <scope>NUCLEOTIDE SEQUENCE [LARGE SCALE GENOMIC DNA]</scope>
    <source>
        <strain evidence="3 5">H1983213011</strain>
        <strain evidence="4 6">H1987082031</strain>
    </source>
</reference>
<dbReference type="PANTHER" id="PTHR10000">
    <property type="entry name" value="PHOSPHOSERINE PHOSPHATASE"/>
    <property type="match status" value="1"/>
</dbReference>
<name>A0A1V3J7F7_9PAST</name>
<dbReference type="RefSeq" id="WP_077474809.1">
    <property type="nucleotide sequence ID" value="NZ_MLHK01000097.1"/>
</dbReference>
<dbReference type="Proteomes" id="UP000189161">
    <property type="component" value="Unassembled WGS sequence"/>
</dbReference>
<evidence type="ECO:0000313" key="5">
    <source>
        <dbReference type="Proteomes" id="UP000188728"/>
    </source>
</evidence>
<dbReference type="InterPro" id="IPR023214">
    <property type="entry name" value="HAD_sf"/>
</dbReference>
<proteinExistence type="predicted"/>
<evidence type="ECO:0000313" key="6">
    <source>
        <dbReference type="Proteomes" id="UP000189161"/>
    </source>
</evidence>
<accession>A0A1V3J7F7</accession>
<accession>A0A1V3ILB5</accession>
<dbReference type="PANTHER" id="PTHR10000:SF57">
    <property type="entry name" value="KANOSAMINE-6-PHOSPHATE PHOSPHATASE"/>
    <property type="match status" value="1"/>
</dbReference>
<dbReference type="InterPro" id="IPR036412">
    <property type="entry name" value="HAD-like_sf"/>
</dbReference>
<dbReference type="SUPFAM" id="SSF56784">
    <property type="entry name" value="HAD-like"/>
    <property type="match status" value="1"/>
</dbReference>
<dbReference type="AlphaFoldDB" id="A0A1V3J7F7"/>
<protein>
    <submittedName>
        <fullName evidence="4">Haloacid dehalogenase</fullName>
    </submittedName>
</protein>
<dbReference type="InterPro" id="IPR006380">
    <property type="entry name" value="SPP-like_dom"/>
</dbReference>
<dbReference type="Gene3D" id="3.30.70.1410">
    <property type="entry name" value="yhjk (haloacid dehalogenase-like hydrolase protein) domain"/>
    <property type="match status" value="1"/>
</dbReference>
<dbReference type="NCBIfam" id="TIGR01484">
    <property type="entry name" value="HAD-SF-IIB"/>
    <property type="match status" value="1"/>
</dbReference>
<dbReference type="OrthoDB" id="9815690at2"/>
<comment type="caution">
    <text evidence="4">The sequence shown here is derived from an EMBL/GenBank/DDBJ whole genome shotgun (WGS) entry which is preliminary data.</text>
</comment>
<dbReference type="SFLD" id="SFLDS00003">
    <property type="entry name" value="Haloacid_Dehalogenase"/>
    <property type="match status" value="1"/>
</dbReference>
<keyword evidence="1" id="KW-0378">Hydrolase</keyword>
<dbReference type="EMBL" id="MLHK01000097">
    <property type="protein sequence ID" value="OOF42409.1"/>
    <property type="molecule type" value="Genomic_DNA"/>
</dbReference>
<dbReference type="Proteomes" id="UP000188728">
    <property type="component" value="Unassembled WGS sequence"/>
</dbReference>
<dbReference type="GO" id="GO:0005829">
    <property type="term" value="C:cytosol"/>
    <property type="evidence" value="ECO:0007669"/>
    <property type="project" value="TreeGrafter"/>
</dbReference>
<feature type="domain" description="Sucrose phosphatase-like" evidence="2">
    <location>
        <begin position="20"/>
        <end position="256"/>
    </location>
</feature>
<dbReference type="InterPro" id="IPR006379">
    <property type="entry name" value="HAD-SF_hydro_IIB"/>
</dbReference>
<organism evidence="4 6">
    <name type="scientific">Rodentibacter trehalosifermentans</name>
    <dbReference type="NCBI Taxonomy" id="1908263"/>
    <lineage>
        <taxon>Bacteria</taxon>
        <taxon>Pseudomonadati</taxon>
        <taxon>Pseudomonadota</taxon>
        <taxon>Gammaproteobacteria</taxon>
        <taxon>Pasteurellales</taxon>
        <taxon>Pasteurellaceae</taxon>
        <taxon>Rodentibacter</taxon>
    </lineage>
</organism>
<dbReference type="GO" id="GO:0000287">
    <property type="term" value="F:magnesium ion binding"/>
    <property type="evidence" value="ECO:0007669"/>
    <property type="project" value="TreeGrafter"/>
</dbReference>
<dbReference type="EMBL" id="MLHL01000006">
    <property type="protein sequence ID" value="OOF50824.1"/>
    <property type="molecule type" value="Genomic_DNA"/>
</dbReference>
<dbReference type="Gene3D" id="3.40.50.1000">
    <property type="entry name" value="HAD superfamily/HAD-like"/>
    <property type="match status" value="1"/>
</dbReference>
<dbReference type="Pfam" id="PF05116">
    <property type="entry name" value="S6PP"/>
    <property type="match status" value="1"/>
</dbReference>
<evidence type="ECO:0000313" key="3">
    <source>
        <dbReference type="EMBL" id="OOF42409.1"/>
    </source>
</evidence>
<evidence type="ECO:0000256" key="1">
    <source>
        <dbReference type="ARBA" id="ARBA00022801"/>
    </source>
</evidence>
<gene>
    <name evidence="3" type="ORF">BKK51_12910</name>
    <name evidence="4" type="ORF">BKK52_01370</name>
</gene>
<keyword evidence="6" id="KW-1185">Reference proteome</keyword>
<dbReference type="GeneID" id="85657475"/>
<evidence type="ECO:0000313" key="4">
    <source>
        <dbReference type="EMBL" id="OOF50824.1"/>
    </source>
</evidence>
<dbReference type="SFLD" id="SFLDG01141">
    <property type="entry name" value="C2.B.1:_Sucrose_Phosphatase_Li"/>
    <property type="match status" value="1"/>
</dbReference>
<dbReference type="SFLD" id="SFLDG01140">
    <property type="entry name" value="C2.B:_Phosphomannomutase_and_P"/>
    <property type="match status" value="1"/>
</dbReference>
<dbReference type="GO" id="GO:0016791">
    <property type="term" value="F:phosphatase activity"/>
    <property type="evidence" value="ECO:0007669"/>
    <property type="project" value="TreeGrafter"/>
</dbReference>